<reference evidence="2 3" key="2">
    <citation type="submission" date="2018-11" db="EMBL/GenBank/DDBJ databases">
        <authorList>
            <consortium name="Pathogen Informatics"/>
        </authorList>
    </citation>
    <scope>NUCLEOTIDE SEQUENCE [LARGE SCALE GENOMIC DNA]</scope>
    <source>
        <strain evidence="2 3">MHpl1</strain>
    </source>
</reference>
<evidence type="ECO:0000313" key="4">
    <source>
        <dbReference type="WBParaSite" id="HPLM_0000824001-mRNA-1"/>
    </source>
</evidence>
<sequence length="113" mass="12673">MPLAVLTKLLETIFSKNDTMNCRHLLLLALWTLVLSAQELVPTVTVDDLQGDLQIQEWMRELRRVKRAPTRNDESRRYGSSAAVVLSANGTGRCVISADQASHFCGMEEEGKR</sequence>
<organism evidence="4">
    <name type="scientific">Haemonchus placei</name>
    <name type="common">Barber's pole worm</name>
    <dbReference type="NCBI Taxonomy" id="6290"/>
    <lineage>
        <taxon>Eukaryota</taxon>
        <taxon>Metazoa</taxon>
        <taxon>Ecdysozoa</taxon>
        <taxon>Nematoda</taxon>
        <taxon>Chromadorea</taxon>
        <taxon>Rhabditida</taxon>
        <taxon>Rhabditina</taxon>
        <taxon>Rhabditomorpha</taxon>
        <taxon>Strongyloidea</taxon>
        <taxon>Trichostrongylidae</taxon>
        <taxon>Haemonchus</taxon>
    </lineage>
</organism>
<gene>
    <name evidence="2" type="ORF">HPLM_LOCUS8232</name>
</gene>
<dbReference type="OrthoDB" id="5873021at2759"/>
<evidence type="ECO:0000313" key="3">
    <source>
        <dbReference type="Proteomes" id="UP000268014"/>
    </source>
</evidence>
<dbReference type="EMBL" id="UZAF01016814">
    <property type="protein sequence ID" value="VDO34247.1"/>
    <property type="molecule type" value="Genomic_DNA"/>
</dbReference>
<keyword evidence="1" id="KW-0732">Signal</keyword>
<dbReference type="AlphaFoldDB" id="A0A0N4WCJ7"/>
<proteinExistence type="predicted"/>
<dbReference type="WBParaSite" id="HPLM_0000824001-mRNA-1">
    <property type="protein sequence ID" value="HPLM_0000824001-mRNA-1"/>
    <property type="gene ID" value="HPLM_0000824001"/>
</dbReference>
<dbReference type="STRING" id="6290.A0A0N4WCJ7"/>
<evidence type="ECO:0000313" key="2">
    <source>
        <dbReference type="EMBL" id="VDO34247.1"/>
    </source>
</evidence>
<keyword evidence="3" id="KW-1185">Reference proteome</keyword>
<evidence type="ECO:0000256" key="1">
    <source>
        <dbReference type="SAM" id="SignalP"/>
    </source>
</evidence>
<feature type="signal peptide" evidence="1">
    <location>
        <begin position="1"/>
        <end position="36"/>
    </location>
</feature>
<name>A0A0N4WCJ7_HAEPC</name>
<feature type="chain" id="PRO_5043123586" evidence="1">
    <location>
        <begin position="37"/>
        <end position="113"/>
    </location>
</feature>
<reference evidence="4" key="1">
    <citation type="submission" date="2017-02" db="UniProtKB">
        <authorList>
            <consortium name="WormBaseParasite"/>
        </authorList>
    </citation>
    <scope>IDENTIFICATION</scope>
</reference>
<dbReference type="Proteomes" id="UP000268014">
    <property type="component" value="Unassembled WGS sequence"/>
</dbReference>
<protein>
    <submittedName>
        <fullName evidence="4">Secreted protein</fullName>
    </submittedName>
</protein>
<accession>A0A0N4WCJ7</accession>